<evidence type="ECO:0000256" key="7">
    <source>
        <dbReference type="PIRNR" id="PIRNR002744"/>
    </source>
</evidence>
<evidence type="ECO:0000256" key="8">
    <source>
        <dbReference type="SAM" id="Phobius"/>
    </source>
</evidence>
<evidence type="ECO:0000256" key="5">
    <source>
        <dbReference type="ARBA" id="ARBA00022989"/>
    </source>
</evidence>
<dbReference type="Proteomes" id="UP001210865">
    <property type="component" value="Chromosome"/>
</dbReference>
<comment type="subcellular location">
    <subcellularLocation>
        <location evidence="1">Membrane</location>
        <topology evidence="1">Multi-pass membrane protein</topology>
    </subcellularLocation>
</comment>
<dbReference type="Pfam" id="PF02133">
    <property type="entry name" value="Transp_cyt_pur"/>
    <property type="match status" value="1"/>
</dbReference>
<organism evidence="9 10">
    <name type="scientific">Sphingomonas abietis</name>
    <dbReference type="NCBI Taxonomy" id="3012344"/>
    <lineage>
        <taxon>Bacteria</taxon>
        <taxon>Pseudomonadati</taxon>
        <taxon>Pseudomonadota</taxon>
        <taxon>Alphaproteobacteria</taxon>
        <taxon>Sphingomonadales</taxon>
        <taxon>Sphingomonadaceae</taxon>
        <taxon>Sphingomonas</taxon>
    </lineage>
</organism>
<keyword evidence="5 8" id="KW-1133">Transmembrane helix</keyword>
<feature type="transmembrane region" description="Helical" evidence="8">
    <location>
        <begin position="349"/>
        <end position="368"/>
    </location>
</feature>
<keyword evidence="10" id="KW-1185">Reference proteome</keyword>
<evidence type="ECO:0000313" key="9">
    <source>
        <dbReference type="EMBL" id="WBO22206.1"/>
    </source>
</evidence>
<dbReference type="InterPro" id="IPR026030">
    <property type="entry name" value="Pur-cyt_permease_Fcy2/21/22"/>
</dbReference>
<dbReference type="Gene3D" id="1.10.4160.10">
    <property type="entry name" value="Hydantoin permease"/>
    <property type="match status" value="1"/>
</dbReference>
<feature type="transmembrane region" description="Helical" evidence="8">
    <location>
        <begin position="278"/>
        <end position="306"/>
    </location>
</feature>
<reference evidence="9 10" key="1">
    <citation type="submission" date="2022-12" db="EMBL/GenBank/DDBJ databases">
        <title>Sphingomonas abieness sp. nov., an endophytic bacterium isolated from Abies koreana.</title>
        <authorList>
            <person name="Jiang L."/>
            <person name="Lee J."/>
        </authorList>
    </citation>
    <scope>NUCLEOTIDE SEQUENCE [LARGE SCALE GENOMIC DNA]</scope>
    <source>
        <strain evidence="10">PAMB 00755</strain>
    </source>
</reference>
<feature type="transmembrane region" description="Helical" evidence="8">
    <location>
        <begin position="393"/>
        <end position="413"/>
    </location>
</feature>
<keyword evidence="6 7" id="KW-0472">Membrane</keyword>
<dbReference type="EMBL" id="CP115174">
    <property type="protein sequence ID" value="WBO22206.1"/>
    <property type="molecule type" value="Genomic_DNA"/>
</dbReference>
<evidence type="ECO:0000256" key="1">
    <source>
        <dbReference type="ARBA" id="ARBA00004141"/>
    </source>
</evidence>
<keyword evidence="4 8" id="KW-0812">Transmembrane</keyword>
<feature type="transmembrane region" description="Helical" evidence="8">
    <location>
        <begin position="419"/>
        <end position="440"/>
    </location>
</feature>
<dbReference type="InterPro" id="IPR001248">
    <property type="entry name" value="Pur-cyt_permease"/>
</dbReference>
<evidence type="ECO:0000313" key="10">
    <source>
        <dbReference type="Proteomes" id="UP001210865"/>
    </source>
</evidence>
<proteinExistence type="inferred from homology"/>
<evidence type="ECO:0000256" key="4">
    <source>
        <dbReference type="ARBA" id="ARBA00022692"/>
    </source>
</evidence>
<comment type="similarity">
    <text evidence="2 7">Belongs to the purine-cytosine permease (2.A.39) family.</text>
</comment>
<gene>
    <name evidence="9" type="ORF">PBT88_18975</name>
</gene>
<feature type="transmembrane region" description="Helical" evidence="8">
    <location>
        <begin position="52"/>
        <end position="70"/>
    </location>
</feature>
<dbReference type="PIRSF" id="PIRSF002744">
    <property type="entry name" value="Pur-cyt_permease"/>
    <property type="match status" value="1"/>
</dbReference>
<feature type="transmembrane region" description="Helical" evidence="8">
    <location>
        <begin position="121"/>
        <end position="147"/>
    </location>
</feature>
<dbReference type="PANTHER" id="PTHR31806:SF1">
    <property type="entry name" value="PURINE-CYTOSINE PERMEASE FCY2-RELATED"/>
    <property type="match status" value="1"/>
</dbReference>
<dbReference type="RefSeq" id="WP_270076854.1">
    <property type="nucleotide sequence ID" value="NZ_CP115174.1"/>
</dbReference>
<feature type="transmembrane region" description="Helical" evidence="8">
    <location>
        <begin position="24"/>
        <end position="46"/>
    </location>
</feature>
<dbReference type="PANTHER" id="PTHR31806">
    <property type="entry name" value="PURINE-CYTOSINE PERMEASE FCY2-RELATED"/>
    <property type="match status" value="1"/>
</dbReference>
<name>A0ABY7NRS9_9SPHN</name>
<feature type="transmembrane region" description="Helical" evidence="8">
    <location>
        <begin position="187"/>
        <end position="208"/>
    </location>
</feature>
<sequence>MVVETHSIGFVPESERYGHPRRLFTIWFSTNLSLVCLTVGMLGVFAGLSFGWALLALVIGNAIGTLFMAAHSAQGPHLGIPQMIQSRAQFGVLGAALPLLAVVVTYTLYNAANGALVQDAMAATFGLGPVAAPIMFGAGTVLVAFAGYEWIHRLGAVMAVLSGLLFAGTVLILLTQGSGASAPPAPGGFVLAAFIATVTQATAWGLSYGPYVADYSRYLPSTTATARTFWATALGVFLGSTLTMALGAWLAADFPPIASSPGIAIPALFGPFALPARLLIIIGLLLGNVMTLYSAYMASAGVLTGFHRRESMGRGAKLALLAALIAIATMIAIETGGHFEHVFGDMLGIMVYLLVPWSAINLADYYWVRHGRYAVPDMFDLDGQYGRYNRSTLAIYALSILIELPFLQIAAWSGPMAKLIGADIGWLPGLVVPGLLYTWVERRRRAG</sequence>
<accession>A0ABY7NRS9</accession>
<evidence type="ECO:0000256" key="3">
    <source>
        <dbReference type="ARBA" id="ARBA00022448"/>
    </source>
</evidence>
<evidence type="ECO:0000256" key="2">
    <source>
        <dbReference type="ARBA" id="ARBA00008974"/>
    </source>
</evidence>
<evidence type="ECO:0000256" key="6">
    <source>
        <dbReference type="ARBA" id="ARBA00023136"/>
    </source>
</evidence>
<keyword evidence="3 7" id="KW-0813">Transport</keyword>
<feature type="transmembrane region" description="Helical" evidence="8">
    <location>
        <begin position="318"/>
        <end position="337"/>
    </location>
</feature>
<feature type="transmembrane region" description="Helical" evidence="8">
    <location>
        <begin position="229"/>
        <end position="252"/>
    </location>
</feature>
<protein>
    <submittedName>
        <fullName evidence="9">Cytosine permease</fullName>
    </submittedName>
</protein>
<feature type="transmembrane region" description="Helical" evidence="8">
    <location>
        <begin position="154"/>
        <end position="175"/>
    </location>
</feature>
<feature type="transmembrane region" description="Helical" evidence="8">
    <location>
        <begin position="90"/>
        <end position="109"/>
    </location>
</feature>